<reference evidence="3 4" key="1">
    <citation type="submission" date="2016-10" db="EMBL/GenBank/DDBJ databases">
        <title>Comparative genome analysis of multiple Pseudomonas spp. focuses on biocontrol and plant growth promoting traits.</title>
        <authorList>
            <person name="Tao X.-Y."/>
            <person name="Taylor C.G."/>
        </authorList>
    </citation>
    <scope>NUCLEOTIDE SEQUENCE [LARGE SCALE GENOMIC DNA]</scope>
    <source>
        <strain evidence="3 4">24D3</strain>
    </source>
</reference>
<dbReference type="InterPro" id="IPR041229">
    <property type="entry name" value="HEPN_Apea"/>
</dbReference>
<dbReference type="Pfam" id="PF18862">
    <property type="entry name" value="ApeA_NTD1"/>
    <property type="match status" value="1"/>
</dbReference>
<sequence>MHMEIQDQGFFWWANEDSETQRTAGLLTIDSSGLIKLELHETLPGRSGLGGVFGENLAESISLSGCLKASGQYVLLKGLAAVGGQTGHNSHETLIARECFISQRPPTFKSINKISVSLDDLQQWIRPGKITFDRSKGSDGGGEAIEARLALNPDESLITSSGKLEVIHDFTGYEPDMWAHSINAGMSSRLAFTPTTAMTSEEALDWYRAVQDLLLILTNSNLTLRWPKLFWEEHGKLTAAVFYFRRNAPADSPVKWHEMLLPFIMIRETFATLLENWIDQRKRLGPGISLYLGTRRNKPLYVEHRFVNLVWGLEALDRRVNASSCDDPKLTEKIQRLKKFVAENGEQLNRSDRKWLTGLLEQRSAERPLADRLYNLLKPVAIGLDDTKLKIFTRACADLRNELSHHGGERTQGNYQYFISELLKKTDALSTLYLLRILSLTGFDPTHIKHMLYGTPNSLQLKEYLIGADLLPDVDIAELLANLKTHSSTAAPQDEDDSPS</sequence>
<organism evidence="3 4">
    <name type="scientific">Pseudomonas fluorescens</name>
    <dbReference type="NCBI Taxonomy" id="294"/>
    <lineage>
        <taxon>Bacteria</taxon>
        <taxon>Pseudomonadati</taxon>
        <taxon>Pseudomonadota</taxon>
        <taxon>Gammaproteobacteria</taxon>
        <taxon>Pseudomonadales</taxon>
        <taxon>Pseudomonadaceae</taxon>
        <taxon>Pseudomonas</taxon>
    </lineage>
</organism>
<comment type="caution">
    <text evidence="3">The sequence shown here is derived from an EMBL/GenBank/DDBJ whole genome shotgun (WGS) entry which is preliminary data.</text>
</comment>
<dbReference type="Pfam" id="PF18739">
    <property type="entry name" value="HEPN_Apea"/>
    <property type="match status" value="1"/>
</dbReference>
<dbReference type="Proteomes" id="UP000285757">
    <property type="component" value="Unassembled WGS sequence"/>
</dbReference>
<feature type="domain" description="Apea-like HEPN" evidence="1">
    <location>
        <begin position="307"/>
        <end position="444"/>
    </location>
</feature>
<evidence type="ECO:0000313" key="3">
    <source>
        <dbReference type="EMBL" id="RON69731.1"/>
    </source>
</evidence>
<proteinExistence type="predicted"/>
<dbReference type="AlphaFoldDB" id="A0A423LMZ8"/>
<dbReference type="InterPro" id="IPR041223">
    <property type="entry name" value="ApeA_NTD"/>
</dbReference>
<evidence type="ECO:0000313" key="4">
    <source>
        <dbReference type="Proteomes" id="UP000285757"/>
    </source>
</evidence>
<evidence type="ECO:0000259" key="2">
    <source>
        <dbReference type="Pfam" id="PF18862"/>
    </source>
</evidence>
<protein>
    <submittedName>
        <fullName evidence="3">Uncharacterized protein</fullName>
    </submittedName>
</protein>
<feature type="domain" description="ApeA N-terminal" evidence="2">
    <location>
        <begin position="12"/>
        <end position="277"/>
    </location>
</feature>
<accession>A0A423LMZ8</accession>
<dbReference type="EMBL" id="MOBU01000006">
    <property type="protein sequence ID" value="RON69731.1"/>
    <property type="molecule type" value="Genomic_DNA"/>
</dbReference>
<evidence type="ECO:0000259" key="1">
    <source>
        <dbReference type="Pfam" id="PF18739"/>
    </source>
</evidence>
<name>A0A423LMZ8_PSEFL</name>
<gene>
    <name evidence="3" type="ORF">BK671_09995</name>
</gene>